<feature type="chain" id="PRO_5001576791" description="ATP-binding protein" evidence="1">
    <location>
        <begin position="19"/>
        <end position="281"/>
    </location>
</feature>
<gene>
    <name evidence="2" type="ORF">HY36_08745</name>
</gene>
<evidence type="ECO:0000313" key="2">
    <source>
        <dbReference type="EMBL" id="KCZ58458.1"/>
    </source>
</evidence>
<dbReference type="STRING" id="1280948.HY36_08745"/>
<dbReference type="eggNOG" id="COG3391">
    <property type="taxonomic scope" value="Bacteria"/>
</dbReference>
<dbReference type="Proteomes" id="UP000024547">
    <property type="component" value="Unassembled WGS sequence"/>
</dbReference>
<name>A0A059DXY7_9PROT</name>
<dbReference type="RefSeq" id="WP_051602822.1">
    <property type="nucleotide sequence ID" value="NZ_AWFH01000056.1"/>
</dbReference>
<feature type="signal peptide" evidence="1">
    <location>
        <begin position="1"/>
        <end position="18"/>
    </location>
</feature>
<evidence type="ECO:0000313" key="3">
    <source>
        <dbReference type="Proteomes" id="UP000024547"/>
    </source>
</evidence>
<protein>
    <recommendedName>
        <fullName evidence="4">ATP-binding protein</fullName>
    </recommendedName>
</protein>
<dbReference type="PATRIC" id="fig|1280948.3.peg.2871"/>
<accession>A0A059DXY7</accession>
<sequence length="281" mass="29546">MFRSLVISSSSIVLAACAATVTETVAEPVAVASIEQVWVSEGFESPEGAAEAPNGGYFISNVVGEGRDKDGNGYIAHIGPDGSIIEQHWAAKLDAPKGMAVLDGVLHATDIDSVVSFDIANGKRLGKVRIEGAQFLNDATEWGGSIYVSDSGDAAIYKIVDGAAELWLQDERLAGVNGLLGDGERMLVSTMTTGSLYSVTADGELTEIANGMENADGIGLVPGGGYLVSSWPGQIHYVGEDGAVTTLFDKPVSQNDLTVIGDAVIVPNWRQNTVTMWKVRR</sequence>
<evidence type="ECO:0008006" key="4">
    <source>
        <dbReference type="Google" id="ProtNLM"/>
    </source>
</evidence>
<dbReference type="SUPFAM" id="SSF63829">
    <property type="entry name" value="Calcium-dependent phosphotriesterase"/>
    <property type="match status" value="1"/>
</dbReference>
<keyword evidence="1" id="KW-0732">Signal</keyword>
<dbReference type="EMBL" id="AWFH01000056">
    <property type="protein sequence ID" value="KCZ58458.1"/>
    <property type="molecule type" value="Genomic_DNA"/>
</dbReference>
<organism evidence="2 3">
    <name type="scientific">Hyphomonas atlantica</name>
    <dbReference type="NCBI Taxonomy" id="1280948"/>
    <lineage>
        <taxon>Bacteria</taxon>
        <taxon>Pseudomonadati</taxon>
        <taxon>Pseudomonadota</taxon>
        <taxon>Alphaproteobacteria</taxon>
        <taxon>Hyphomonadales</taxon>
        <taxon>Hyphomonadaceae</taxon>
        <taxon>Hyphomonas</taxon>
    </lineage>
</organism>
<dbReference type="Gene3D" id="2.120.10.30">
    <property type="entry name" value="TolB, C-terminal domain"/>
    <property type="match status" value="1"/>
</dbReference>
<proteinExistence type="predicted"/>
<dbReference type="PROSITE" id="PS51257">
    <property type="entry name" value="PROKAR_LIPOPROTEIN"/>
    <property type="match status" value="1"/>
</dbReference>
<reference evidence="2 3" key="1">
    <citation type="journal article" date="2014" name="Antonie Van Leeuwenhoek">
        <title>Hyphomonas beringensis sp. nov. and Hyphomonas chukchiensis sp. nov., isolated from surface seawater of the Bering Sea and Chukchi Sea.</title>
        <authorList>
            <person name="Li C."/>
            <person name="Lai Q."/>
            <person name="Li G."/>
            <person name="Dong C."/>
            <person name="Wang J."/>
            <person name="Liao Y."/>
            <person name="Shao Z."/>
        </authorList>
    </citation>
    <scope>NUCLEOTIDE SEQUENCE [LARGE SCALE GENOMIC DNA]</scope>
    <source>
        <strain evidence="2 3">22II1-22F38</strain>
    </source>
</reference>
<dbReference type="AlphaFoldDB" id="A0A059DXY7"/>
<dbReference type="InterPro" id="IPR011042">
    <property type="entry name" value="6-blade_b-propeller_TolB-like"/>
</dbReference>
<keyword evidence="3" id="KW-1185">Reference proteome</keyword>
<comment type="caution">
    <text evidence="2">The sequence shown here is derived from an EMBL/GenBank/DDBJ whole genome shotgun (WGS) entry which is preliminary data.</text>
</comment>
<dbReference type="OrthoDB" id="7675395at2"/>
<evidence type="ECO:0000256" key="1">
    <source>
        <dbReference type="SAM" id="SignalP"/>
    </source>
</evidence>